<keyword evidence="2" id="KW-0547">Nucleotide-binding</keyword>
<evidence type="ECO:0000313" key="5">
    <source>
        <dbReference type="EMBL" id="OHA50784.1"/>
    </source>
</evidence>
<evidence type="ECO:0000256" key="2">
    <source>
        <dbReference type="ARBA" id="ARBA00022741"/>
    </source>
</evidence>
<protein>
    <recommendedName>
        <fullName evidence="4">ABC transporter domain-containing protein</fullName>
    </recommendedName>
</protein>
<dbReference type="PROSITE" id="PS50893">
    <property type="entry name" value="ABC_TRANSPORTER_2"/>
    <property type="match status" value="1"/>
</dbReference>
<dbReference type="CDD" id="cd03230">
    <property type="entry name" value="ABC_DR_subfamily_A"/>
    <property type="match status" value="1"/>
</dbReference>
<feature type="domain" description="ABC transporter" evidence="4">
    <location>
        <begin position="4"/>
        <end position="236"/>
    </location>
</feature>
<keyword evidence="1" id="KW-0813">Transport</keyword>
<dbReference type="EMBL" id="MHSW01000029">
    <property type="protein sequence ID" value="OHA50784.1"/>
    <property type="molecule type" value="Genomic_DNA"/>
</dbReference>
<dbReference type="InterPro" id="IPR051782">
    <property type="entry name" value="ABC_Transporter_VariousFunc"/>
</dbReference>
<evidence type="ECO:0000259" key="4">
    <source>
        <dbReference type="PROSITE" id="PS50893"/>
    </source>
</evidence>
<dbReference type="Proteomes" id="UP000176951">
    <property type="component" value="Unassembled WGS sequence"/>
</dbReference>
<comment type="caution">
    <text evidence="5">The sequence shown here is derived from an EMBL/GenBank/DDBJ whole genome shotgun (WGS) entry which is preliminary data.</text>
</comment>
<organism evidence="5 6">
    <name type="scientific">Candidatus Terrybacteria bacterium RIFCSPLOWO2_01_FULL_40_23</name>
    <dbReference type="NCBI Taxonomy" id="1802366"/>
    <lineage>
        <taxon>Bacteria</taxon>
        <taxon>Candidatus Terryibacteriota</taxon>
    </lineage>
</organism>
<evidence type="ECO:0000313" key="6">
    <source>
        <dbReference type="Proteomes" id="UP000176951"/>
    </source>
</evidence>
<dbReference type="PANTHER" id="PTHR42939:SF1">
    <property type="entry name" value="ABC TRANSPORTER ATP-BINDING PROTEIN ALBC-RELATED"/>
    <property type="match status" value="1"/>
</dbReference>
<reference evidence="5 6" key="1">
    <citation type="journal article" date="2016" name="Nat. Commun.">
        <title>Thousands of microbial genomes shed light on interconnected biogeochemical processes in an aquifer system.</title>
        <authorList>
            <person name="Anantharaman K."/>
            <person name="Brown C.T."/>
            <person name="Hug L.A."/>
            <person name="Sharon I."/>
            <person name="Castelle C.J."/>
            <person name="Probst A.J."/>
            <person name="Thomas B.C."/>
            <person name="Singh A."/>
            <person name="Wilkins M.J."/>
            <person name="Karaoz U."/>
            <person name="Brodie E.L."/>
            <person name="Williams K.H."/>
            <person name="Hubbard S.S."/>
            <person name="Banfield J.F."/>
        </authorList>
    </citation>
    <scope>NUCLEOTIDE SEQUENCE [LARGE SCALE GENOMIC DNA]</scope>
</reference>
<sequence>MDAIEIKEVVKSYFNRGGSSTVVDKLSLSVKQGEVFGFLGPNGAGKTTTMKMLVGLTRPTSGALKILGEKPDAPEVRKKIGFMPESSSFYLYLSGKEFLSFIADIFGLSKDKKEEKINKLLQEVDLYEARDVQIRKYSKGMGQRLGLAQALINDPEVLFLDEPLDGLDPMGRAEAKELLIKLKKAEKTIFFNSHILSDVEDICDRVGIIDKGHLIAVGTVKEIKGDFLTLEEAFVNIIKKERIKNS</sequence>
<dbReference type="AlphaFoldDB" id="A0A1G2PR34"/>
<dbReference type="Gene3D" id="3.40.50.300">
    <property type="entry name" value="P-loop containing nucleotide triphosphate hydrolases"/>
    <property type="match status" value="1"/>
</dbReference>
<dbReference type="GO" id="GO:0016887">
    <property type="term" value="F:ATP hydrolysis activity"/>
    <property type="evidence" value="ECO:0007669"/>
    <property type="project" value="InterPro"/>
</dbReference>
<keyword evidence="3" id="KW-0067">ATP-binding</keyword>
<dbReference type="InterPro" id="IPR003593">
    <property type="entry name" value="AAA+_ATPase"/>
</dbReference>
<dbReference type="GO" id="GO:0005524">
    <property type="term" value="F:ATP binding"/>
    <property type="evidence" value="ECO:0007669"/>
    <property type="project" value="UniProtKB-KW"/>
</dbReference>
<dbReference type="Pfam" id="PF00005">
    <property type="entry name" value="ABC_tran"/>
    <property type="match status" value="1"/>
</dbReference>
<evidence type="ECO:0000256" key="3">
    <source>
        <dbReference type="ARBA" id="ARBA00022840"/>
    </source>
</evidence>
<accession>A0A1G2PR34</accession>
<dbReference type="PANTHER" id="PTHR42939">
    <property type="entry name" value="ABC TRANSPORTER ATP-BINDING PROTEIN ALBC-RELATED"/>
    <property type="match status" value="1"/>
</dbReference>
<dbReference type="InterPro" id="IPR003439">
    <property type="entry name" value="ABC_transporter-like_ATP-bd"/>
</dbReference>
<dbReference type="InterPro" id="IPR027417">
    <property type="entry name" value="P-loop_NTPase"/>
</dbReference>
<dbReference type="SUPFAM" id="SSF52540">
    <property type="entry name" value="P-loop containing nucleoside triphosphate hydrolases"/>
    <property type="match status" value="1"/>
</dbReference>
<proteinExistence type="predicted"/>
<evidence type="ECO:0000256" key="1">
    <source>
        <dbReference type="ARBA" id="ARBA00022448"/>
    </source>
</evidence>
<name>A0A1G2PR34_9BACT</name>
<dbReference type="SMART" id="SM00382">
    <property type="entry name" value="AAA"/>
    <property type="match status" value="1"/>
</dbReference>
<gene>
    <name evidence="5" type="ORF">A3A97_01685</name>
</gene>